<protein>
    <submittedName>
        <fullName evidence="3">Uncharacterized protein</fullName>
    </submittedName>
</protein>
<evidence type="ECO:0000256" key="1">
    <source>
        <dbReference type="SAM" id="Coils"/>
    </source>
</evidence>
<feature type="compositionally biased region" description="Gly residues" evidence="2">
    <location>
        <begin position="109"/>
        <end position="122"/>
    </location>
</feature>
<keyword evidence="4" id="KW-1185">Reference proteome</keyword>
<evidence type="ECO:0000313" key="4">
    <source>
        <dbReference type="Proteomes" id="UP001497516"/>
    </source>
</evidence>
<feature type="compositionally biased region" description="Gly residues" evidence="2">
    <location>
        <begin position="137"/>
        <end position="146"/>
    </location>
</feature>
<feature type="coiled-coil region" evidence="1">
    <location>
        <begin position="45"/>
        <end position="90"/>
    </location>
</feature>
<gene>
    <name evidence="3" type="ORF">LTRI10_LOCUS37332</name>
</gene>
<evidence type="ECO:0000256" key="2">
    <source>
        <dbReference type="SAM" id="MobiDB-lite"/>
    </source>
</evidence>
<feature type="region of interest" description="Disordered" evidence="2">
    <location>
        <begin position="1"/>
        <end position="32"/>
    </location>
</feature>
<dbReference type="EMBL" id="OZ034819">
    <property type="protein sequence ID" value="CAL1397001.1"/>
    <property type="molecule type" value="Genomic_DNA"/>
</dbReference>
<evidence type="ECO:0000313" key="3">
    <source>
        <dbReference type="EMBL" id="CAL1397001.1"/>
    </source>
</evidence>
<reference evidence="3 4" key="1">
    <citation type="submission" date="2024-04" db="EMBL/GenBank/DDBJ databases">
        <authorList>
            <person name="Fracassetti M."/>
        </authorList>
    </citation>
    <scope>NUCLEOTIDE SEQUENCE [LARGE SCALE GENOMIC DNA]</scope>
</reference>
<proteinExistence type="predicted"/>
<keyword evidence="1" id="KW-0175">Coiled coil</keyword>
<sequence length="193" mass="20589">MVQTRSQSAAEKAAQAAEKATKASNKGLDGSVEDKTELEAVKVVVHEHSGALARLEESLARVQAEAKVDVEDLRQRLGDLMRAVASLQSKGTGTEIAARPTPNPNEGVANGGGVAGAAGGGSTAARPSPIPTESTIMGGGVTGGGSSSQRRRRRWRVRWRRRLREERRWTCNLPTWTARPSERVGFTLGFFDG</sequence>
<dbReference type="Proteomes" id="UP001497516">
    <property type="component" value="Chromosome 6"/>
</dbReference>
<organism evidence="3 4">
    <name type="scientific">Linum trigynum</name>
    <dbReference type="NCBI Taxonomy" id="586398"/>
    <lineage>
        <taxon>Eukaryota</taxon>
        <taxon>Viridiplantae</taxon>
        <taxon>Streptophyta</taxon>
        <taxon>Embryophyta</taxon>
        <taxon>Tracheophyta</taxon>
        <taxon>Spermatophyta</taxon>
        <taxon>Magnoliopsida</taxon>
        <taxon>eudicotyledons</taxon>
        <taxon>Gunneridae</taxon>
        <taxon>Pentapetalae</taxon>
        <taxon>rosids</taxon>
        <taxon>fabids</taxon>
        <taxon>Malpighiales</taxon>
        <taxon>Linaceae</taxon>
        <taxon>Linum</taxon>
    </lineage>
</organism>
<accession>A0AAV2FFE9</accession>
<feature type="region of interest" description="Disordered" evidence="2">
    <location>
        <begin position="91"/>
        <end position="154"/>
    </location>
</feature>
<dbReference type="AlphaFoldDB" id="A0AAV2FFE9"/>
<feature type="compositionally biased region" description="Low complexity" evidence="2">
    <location>
        <begin position="1"/>
        <end position="24"/>
    </location>
</feature>
<name>A0AAV2FFE9_9ROSI</name>